<evidence type="ECO:0000313" key="10">
    <source>
        <dbReference type="EMBL" id="TXJ46476.1"/>
    </source>
</evidence>
<dbReference type="InterPro" id="IPR035906">
    <property type="entry name" value="MetI-like_sf"/>
</dbReference>
<feature type="transmembrane region" description="Helical" evidence="8">
    <location>
        <begin position="28"/>
        <end position="50"/>
    </location>
</feature>
<dbReference type="SUPFAM" id="SSF161098">
    <property type="entry name" value="MetI-like"/>
    <property type="match status" value="1"/>
</dbReference>
<dbReference type="Pfam" id="PF00528">
    <property type="entry name" value="BPD_transp_1"/>
    <property type="match status" value="1"/>
</dbReference>
<dbReference type="PANTHER" id="PTHR30177:SF4">
    <property type="entry name" value="OSMOPROTECTANT IMPORT PERMEASE PROTEIN OSMW"/>
    <property type="match status" value="1"/>
</dbReference>
<dbReference type="Gene3D" id="1.10.3720.10">
    <property type="entry name" value="MetI-like"/>
    <property type="match status" value="1"/>
</dbReference>
<sequence length="529" mass="59491">MKIVFEFLNYILEQRNEILTLLIQHIRLTVFSVLLAIVLGVPLGILVKYVQKLNKPILGFANIVQAIPSMALLGIAIPLLGIGSAPAIAMVILYSLLPIIKNTYTGLSNISPQIMEAAKGIGLTKMQRLFKIQIPLSLPVIMAGIRVSAVTAVGLMTIAAYIGAGGLGYLVFSGIRTINNFQILAGAIPACLLALFVDYIFSIIERLVTPISLQTNTLINTREIYLQRKKEKKIIYTVVLVIILIASLQIINNNKKNIKTITVGSLMFTEQLILGNMISDLIESNTDIKVNRKLALGGTQIVFGALERGDIDLYVDYTGTMYSSVLKYTPTNDVQFVYDTVKKELKEKNKIEVLEPFYFNNTYVLAIREDTKKRYNLKNISDLRIADNRLNFCGTIEFMNRKDGIIGLTNLYSLNFKSYTAIDDAPRYIAINNKEVDIITAFSTDGLLKKFSLVTLKDDKNLFPPYYPVPLMRESTLKKYKELRGLLNRLGVLLNENIMIELNYQVDELQKDPRIVAREFLIKNNLIKE</sequence>
<dbReference type="GO" id="GO:0043190">
    <property type="term" value="C:ATP-binding cassette (ABC) transporter complex"/>
    <property type="evidence" value="ECO:0007669"/>
    <property type="project" value="InterPro"/>
</dbReference>
<dbReference type="Gene3D" id="3.40.190.120">
    <property type="entry name" value="Osmoprotection protein (prox), domain 2"/>
    <property type="match status" value="1"/>
</dbReference>
<accession>A0A5C8F905</accession>
<feature type="transmembrane region" description="Helical" evidence="8">
    <location>
        <begin position="234"/>
        <end position="251"/>
    </location>
</feature>
<comment type="caution">
    <text evidence="10">The sequence shown here is derived from an EMBL/GenBank/DDBJ whole genome shotgun (WGS) entry which is preliminary data.</text>
</comment>
<feature type="transmembrane region" description="Helical" evidence="8">
    <location>
        <begin position="136"/>
        <end position="163"/>
    </location>
</feature>
<gene>
    <name evidence="10" type="ORF">EPJ72_01525</name>
</gene>
<evidence type="ECO:0000313" key="11">
    <source>
        <dbReference type="Proteomes" id="UP000323176"/>
    </source>
</evidence>
<dbReference type="EMBL" id="SAXY01000012">
    <property type="protein sequence ID" value="TXJ46476.1"/>
    <property type="molecule type" value="Genomic_DNA"/>
</dbReference>
<dbReference type="CDD" id="cd13609">
    <property type="entry name" value="PBP2_Opu_like_1"/>
    <property type="match status" value="1"/>
</dbReference>
<dbReference type="GO" id="GO:0031460">
    <property type="term" value="P:glycine betaine transport"/>
    <property type="evidence" value="ECO:0007669"/>
    <property type="project" value="UniProtKB-ARBA"/>
</dbReference>
<dbReference type="Proteomes" id="UP000323176">
    <property type="component" value="Unassembled WGS sequence"/>
</dbReference>
<dbReference type="GO" id="GO:0022857">
    <property type="term" value="F:transmembrane transporter activity"/>
    <property type="evidence" value="ECO:0007669"/>
    <property type="project" value="InterPro"/>
</dbReference>
<comment type="similarity">
    <text evidence="6">In the C-terminal section; belongs to the OsmX family.</text>
</comment>
<dbReference type="CDD" id="cd06261">
    <property type="entry name" value="TM_PBP2"/>
    <property type="match status" value="1"/>
</dbReference>
<evidence type="ECO:0000256" key="1">
    <source>
        <dbReference type="ARBA" id="ARBA00004651"/>
    </source>
</evidence>
<keyword evidence="5 8" id="KW-0472">Membrane</keyword>
<dbReference type="AlphaFoldDB" id="A0A5C8F905"/>
<dbReference type="SUPFAM" id="SSF53850">
    <property type="entry name" value="Periplasmic binding protein-like II"/>
    <property type="match status" value="1"/>
</dbReference>
<evidence type="ECO:0000256" key="2">
    <source>
        <dbReference type="ARBA" id="ARBA00022448"/>
    </source>
</evidence>
<evidence type="ECO:0000256" key="3">
    <source>
        <dbReference type="ARBA" id="ARBA00022692"/>
    </source>
</evidence>
<reference evidence="10 11" key="1">
    <citation type="journal article" date="1992" name="Lakartidningen">
        <title>[Penicillin V and not amoxicillin is the first choice preparation in acute otitis].</title>
        <authorList>
            <person name="Kamme C."/>
            <person name="Lundgren K."/>
            <person name="Prellner K."/>
        </authorList>
    </citation>
    <scope>NUCLEOTIDE SEQUENCE [LARGE SCALE GENOMIC DNA]</scope>
    <source>
        <strain evidence="10 11">PC5538III-hc</strain>
    </source>
</reference>
<dbReference type="OrthoDB" id="9801163at2"/>
<evidence type="ECO:0000256" key="6">
    <source>
        <dbReference type="ARBA" id="ARBA00035642"/>
    </source>
</evidence>
<keyword evidence="2 8" id="KW-0813">Transport</keyword>
<dbReference type="Pfam" id="PF04069">
    <property type="entry name" value="OpuAC"/>
    <property type="match status" value="1"/>
</dbReference>
<evidence type="ECO:0000256" key="7">
    <source>
        <dbReference type="ARBA" id="ARBA00035652"/>
    </source>
</evidence>
<evidence type="ECO:0000256" key="8">
    <source>
        <dbReference type="RuleBase" id="RU363032"/>
    </source>
</evidence>
<name>A0A5C8F905_BRAPL</name>
<feature type="transmembrane region" description="Helical" evidence="8">
    <location>
        <begin position="70"/>
        <end position="97"/>
    </location>
</feature>
<dbReference type="FunFam" id="1.10.3720.10:FF:000001">
    <property type="entry name" value="Glycine betaine ABC transporter, permease"/>
    <property type="match status" value="1"/>
</dbReference>
<proteinExistence type="inferred from homology"/>
<comment type="similarity">
    <text evidence="8">Belongs to the binding-protein-dependent transport system permease family.</text>
</comment>
<keyword evidence="4 8" id="KW-1133">Transmembrane helix</keyword>
<feature type="transmembrane region" description="Helical" evidence="8">
    <location>
        <begin position="183"/>
        <end position="204"/>
    </location>
</feature>
<feature type="domain" description="ABC transmembrane type-1" evidence="9">
    <location>
        <begin position="22"/>
        <end position="201"/>
    </location>
</feature>
<dbReference type="InterPro" id="IPR051204">
    <property type="entry name" value="ABC_transp_perm/SBD"/>
</dbReference>
<evidence type="ECO:0000256" key="5">
    <source>
        <dbReference type="ARBA" id="ARBA00023136"/>
    </source>
</evidence>
<protein>
    <submittedName>
        <fullName evidence="10">ABC transporter permease subunit</fullName>
    </submittedName>
</protein>
<evidence type="ECO:0000256" key="4">
    <source>
        <dbReference type="ARBA" id="ARBA00022989"/>
    </source>
</evidence>
<comment type="subcellular location">
    <subcellularLocation>
        <location evidence="1 8">Cell membrane</location>
        <topology evidence="1 8">Multi-pass membrane protein</topology>
    </subcellularLocation>
</comment>
<dbReference type="Gene3D" id="3.40.190.10">
    <property type="entry name" value="Periplasmic binding protein-like II"/>
    <property type="match status" value="1"/>
</dbReference>
<dbReference type="InterPro" id="IPR007210">
    <property type="entry name" value="ABC_Gly_betaine_transp_sub-bd"/>
</dbReference>
<evidence type="ECO:0000259" key="9">
    <source>
        <dbReference type="PROSITE" id="PS50928"/>
    </source>
</evidence>
<dbReference type="PANTHER" id="PTHR30177">
    <property type="entry name" value="GLYCINE BETAINE/L-PROLINE TRANSPORT SYSTEM PERMEASE PROTEIN PROW"/>
    <property type="match status" value="1"/>
</dbReference>
<dbReference type="PROSITE" id="PS50928">
    <property type="entry name" value="ABC_TM1"/>
    <property type="match status" value="1"/>
</dbReference>
<organism evidence="10 11">
    <name type="scientific">Brachyspira pilosicoli</name>
    <name type="common">Serpulina pilosicoli</name>
    <dbReference type="NCBI Taxonomy" id="52584"/>
    <lineage>
        <taxon>Bacteria</taxon>
        <taxon>Pseudomonadati</taxon>
        <taxon>Spirochaetota</taxon>
        <taxon>Spirochaetia</taxon>
        <taxon>Brachyspirales</taxon>
        <taxon>Brachyspiraceae</taxon>
        <taxon>Brachyspira</taxon>
    </lineage>
</organism>
<comment type="similarity">
    <text evidence="7">In the N-terminal section; belongs to the binding-protein-dependent transport system permease family.</text>
</comment>
<keyword evidence="3 8" id="KW-0812">Transmembrane</keyword>
<dbReference type="InterPro" id="IPR000515">
    <property type="entry name" value="MetI-like"/>
</dbReference>